<protein>
    <recommendedName>
        <fullName evidence="7">Ig-like domain-containing protein</fullName>
    </recommendedName>
</protein>
<dbReference type="GO" id="GO:0050839">
    <property type="term" value="F:cell adhesion molecule binding"/>
    <property type="evidence" value="ECO:0007669"/>
    <property type="project" value="TreeGrafter"/>
</dbReference>
<evidence type="ECO:0000256" key="5">
    <source>
        <dbReference type="ARBA" id="ARBA00023319"/>
    </source>
</evidence>
<name>A0A815TCR6_ADIRI</name>
<dbReference type="Proteomes" id="UP000663828">
    <property type="component" value="Unassembled WGS sequence"/>
</dbReference>
<dbReference type="GO" id="GO:0005911">
    <property type="term" value="C:cell-cell junction"/>
    <property type="evidence" value="ECO:0007669"/>
    <property type="project" value="TreeGrafter"/>
</dbReference>
<feature type="transmembrane region" description="Helical" evidence="6">
    <location>
        <begin position="479"/>
        <end position="503"/>
    </location>
</feature>
<keyword evidence="6" id="KW-0812">Transmembrane</keyword>
<dbReference type="PANTHER" id="PTHR11640">
    <property type="entry name" value="NEPHRIN"/>
    <property type="match status" value="1"/>
</dbReference>
<dbReference type="InterPro" id="IPR036179">
    <property type="entry name" value="Ig-like_dom_sf"/>
</dbReference>
<keyword evidence="9" id="KW-1185">Reference proteome</keyword>
<keyword evidence="6" id="KW-1133">Transmembrane helix</keyword>
<evidence type="ECO:0000256" key="2">
    <source>
        <dbReference type="ARBA" id="ARBA00023136"/>
    </source>
</evidence>
<dbReference type="CDD" id="cd00096">
    <property type="entry name" value="Ig"/>
    <property type="match status" value="1"/>
</dbReference>
<dbReference type="GO" id="GO:0098609">
    <property type="term" value="P:cell-cell adhesion"/>
    <property type="evidence" value="ECO:0007669"/>
    <property type="project" value="TreeGrafter"/>
</dbReference>
<dbReference type="InterPro" id="IPR007110">
    <property type="entry name" value="Ig-like_dom"/>
</dbReference>
<dbReference type="SUPFAM" id="SSF48726">
    <property type="entry name" value="Immunoglobulin"/>
    <property type="match status" value="2"/>
</dbReference>
<evidence type="ECO:0000313" key="9">
    <source>
        <dbReference type="Proteomes" id="UP000663828"/>
    </source>
</evidence>
<reference evidence="8" key="1">
    <citation type="submission" date="2021-02" db="EMBL/GenBank/DDBJ databases">
        <authorList>
            <person name="Nowell W R."/>
        </authorList>
    </citation>
    <scope>NUCLEOTIDE SEQUENCE</scope>
</reference>
<dbReference type="AlphaFoldDB" id="A0A815TCR6"/>
<dbReference type="PANTHER" id="PTHR11640:SF158">
    <property type="entry name" value="V-SET AND IMMUNOGLOBULIN DOMAIN-CONTAINING PROTEIN 10-LIKE 2"/>
    <property type="match status" value="1"/>
</dbReference>
<keyword evidence="2 6" id="KW-0472">Membrane</keyword>
<dbReference type="GO" id="GO:0005886">
    <property type="term" value="C:plasma membrane"/>
    <property type="evidence" value="ECO:0007669"/>
    <property type="project" value="TreeGrafter"/>
</dbReference>
<accession>A0A815TCR6</accession>
<evidence type="ECO:0000256" key="1">
    <source>
        <dbReference type="ARBA" id="ARBA00004479"/>
    </source>
</evidence>
<comment type="subcellular location">
    <subcellularLocation>
        <location evidence="1">Membrane</location>
        <topology evidence="1">Single-pass type I membrane protein</topology>
    </subcellularLocation>
</comment>
<evidence type="ECO:0000256" key="4">
    <source>
        <dbReference type="ARBA" id="ARBA00023180"/>
    </source>
</evidence>
<dbReference type="InterPro" id="IPR051275">
    <property type="entry name" value="Cell_adhesion_signaling"/>
</dbReference>
<keyword evidence="5" id="KW-0393">Immunoglobulin domain</keyword>
<dbReference type="EMBL" id="CAJNOR010004454">
    <property type="protein sequence ID" value="CAF1503545.1"/>
    <property type="molecule type" value="Genomic_DNA"/>
</dbReference>
<evidence type="ECO:0000256" key="3">
    <source>
        <dbReference type="ARBA" id="ARBA00023157"/>
    </source>
</evidence>
<evidence type="ECO:0000259" key="7">
    <source>
        <dbReference type="PROSITE" id="PS50835"/>
    </source>
</evidence>
<sequence>MLTRYISSVVFNTRLLTTTSSRLFSTSVSRLGDGDHTKSKAKDKASDDLKFGKEKRWIDTVASDSEAAVKGEKQHAAKQGDFKKDMTELQRDTIEAVKEKQMKGHLPKHDVGRRDTREERVVTGQYSHRSSQDSDLVIPLSAVLGAQLVVNLDKIIELNHSKTITWYKGGDDLKRAIFTLVLSKHSYIVPISSRYAIVNQTKLLILQTLVGDEGFYTLEIKINSKNSEYYFYHVVLFTQNLSLSISPSSSSRQSTYHAGQQINFTCSISLFADRTFIERFRSILLSTWYMTIYNHDPDRYELFPLSPNSYSYGANLLNYDLDRNDHNQYVSCMLLQQELQTTNVILNTSLPTILNVEYKAYLRGNYYFTRSFNSYSSIEINCEEFDANPKPVYTLIWFLNGENRTLLNQTQHGRYFIENATWHQRGHYMCLAENYLNQRVSAHQSFRLNIWFNTHQAKVYPSSKTLLLQQLSMSRSSKFIFFFSLIFVFIVTCLCFVLSLCYFCSQKK</sequence>
<gene>
    <name evidence="8" type="ORF">XAT740_LOCUS39801</name>
</gene>
<proteinExistence type="predicted"/>
<keyword evidence="3" id="KW-1015">Disulfide bond</keyword>
<evidence type="ECO:0000256" key="6">
    <source>
        <dbReference type="SAM" id="Phobius"/>
    </source>
</evidence>
<feature type="domain" description="Ig-like" evidence="7">
    <location>
        <begin position="351"/>
        <end position="441"/>
    </location>
</feature>
<dbReference type="Gene3D" id="2.60.40.10">
    <property type="entry name" value="Immunoglobulins"/>
    <property type="match status" value="1"/>
</dbReference>
<evidence type="ECO:0000313" key="8">
    <source>
        <dbReference type="EMBL" id="CAF1503545.1"/>
    </source>
</evidence>
<dbReference type="InterPro" id="IPR013783">
    <property type="entry name" value="Ig-like_fold"/>
</dbReference>
<comment type="caution">
    <text evidence="8">The sequence shown here is derived from an EMBL/GenBank/DDBJ whole genome shotgun (WGS) entry which is preliminary data.</text>
</comment>
<keyword evidence="4" id="KW-0325">Glycoprotein</keyword>
<dbReference type="PROSITE" id="PS50835">
    <property type="entry name" value="IG_LIKE"/>
    <property type="match status" value="1"/>
</dbReference>
<organism evidence="8 9">
    <name type="scientific">Adineta ricciae</name>
    <name type="common">Rotifer</name>
    <dbReference type="NCBI Taxonomy" id="249248"/>
    <lineage>
        <taxon>Eukaryota</taxon>
        <taxon>Metazoa</taxon>
        <taxon>Spiralia</taxon>
        <taxon>Gnathifera</taxon>
        <taxon>Rotifera</taxon>
        <taxon>Eurotatoria</taxon>
        <taxon>Bdelloidea</taxon>
        <taxon>Adinetida</taxon>
        <taxon>Adinetidae</taxon>
        <taxon>Adineta</taxon>
    </lineage>
</organism>